<feature type="transmembrane region" description="Helical" evidence="2">
    <location>
        <begin position="37"/>
        <end position="59"/>
    </location>
</feature>
<evidence type="ECO:0000313" key="4">
    <source>
        <dbReference type="Proteomes" id="UP001168620"/>
    </source>
</evidence>
<gene>
    <name evidence="3" type="ORF">QWY28_12125</name>
</gene>
<dbReference type="RefSeq" id="WP_300952817.1">
    <property type="nucleotide sequence ID" value="NZ_JAUHJQ010000004.1"/>
</dbReference>
<keyword evidence="4" id="KW-1185">Reference proteome</keyword>
<name>A0ABT8FG98_9ACTN</name>
<accession>A0ABT8FG98</accession>
<feature type="region of interest" description="Disordered" evidence="1">
    <location>
        <begin position="13"/>
        <end position="32"/>
    </location>
</feature>
<dbReference type="Proteomes" id="UP001168620">
    <property type="component" value="Unassembled WGS sequence"/>
</dbReference>
<organism evidence="3 4">
    <name type="scientific">Nocardioides oceani</name>
    <dbReference type="NCBI Taxonomy" id="3058369"/>
    <lineage>
        <taxon>Bacteria</taxon>
        <taxon>Bacillati</taxon>
        <taxon>Actinomycetota</taxon>
        <taxon>Actinomycetes</taxon>
        <taxon>Propionibacteriales</taxon>
        <taxon>Nocardioidaceae</taxon>
        <taxon>Nocardioides</taxon>
    </lineage>
</organism>
<evidence type="ECO:0000256" key="2">
    <source>
        <dbReference type="SAM" id="Phobius"/>
    </source>
</evidence>
<keyword evidence="2" id="KW-1133">Transmembrane helix</keyword>
<protein>
    <recommendedName>
        <fullName evidence="5">Sensor domain-containing protein</fullName>
    </recommendedName>
</protein>
<keyword evidence="2" id="KW-0812">Transmembrane</keyword>
<reference evidence="3" key="1">
    <citation type="submission" date="2023-06" db="EMBL/GenBank/DDBJ databases">
        <title>Draft genome sequence of Nocardioides sp. SOB77.</title>
        <authorList>
            <person name="Zhang G."/>
        </authorList>
    </citation>
    <scope>NUCLEOTIDE SEQUENCE</scope>
    <source>
        <strain evidence="3">SOB77</strain>
    </source>
</reference>
<sequence>MRDPIEDLQHFRSEGTTVNPLPASEVRRRGDRMRRRNTALATVGGVAAALVAIAVPVGIAQSGADPRPDISPAPPAVAWLQEVPAEFPLTAGLRGGPVGDAGVRDLEQCAADTWGLDRAVARADASVGDVEGFRGRTLAVYADADAAAAALEGVRATVAGCAEDPAGSLGYTLDDEDTGTAGAETVVVAEQAELDPGSLSDLTFTRLSRDGNAVLVDQAYTTAGGSDVVEQASRLLLEDSALPRTALCVFAAQPCDLATVLADEPGGSAAPAVPDGFPLLDGWPTESEGGEFGLAGPTRDGLDVLEPEACGAVAEVPEHTDLVRGGYSNPEDYRQRQLVTFATEEEADAYVDAVLAIFEDCIDLVVEDGSRRLTQLVTDVSGTGDRAGGAVTRYERDGEPIPGMSTLLVVRVGSAVLLATHDTEGSGGLDPALASQEAFKAVVDESRGVIEAMGEL</sequence>
<evidence type="ECO:0000256" key="1">
    <source>
        <dbReference type="SAM" id="MobiDB-lite"/>
    </source>
</evidence>
<proteinExistence type="predicted"/>
<comment type="caution">
    <text evidence="3">The sequence shown here is derived from an EMBL/GenBank/DDBJ whole genome shotgun (WGS) entry which is preliminary data.</text>
</comment>
<evidence type="ECO:0000313" key="3">
    <source>
        <dbReference type="EMBL" id="MDN4173698.1"/>
    </source>
</evidence>
<keyword evidence="2" id="KW-0472">Membrane</keyword>
<evidence type="ECO:0008006" key="5">
    <source>
        <dbReference type="Google" id="ProtNLM"/>
    </source>
</evidence>
<dbReference type="EMBL" id="JAUHJQ010000004">
    <property type="protein sequence ID" value="MDN4173698.1"/>
    <property type="molecule type" value="Genomic_DNA"/>
</dbReference>